<evidence type="ECO:0000313" key="3">
    <source>
        <dbReference type="EMBL" id="KUN77840.1"/>
    </source>
</evidence>
<feature type="chain" id="PRO_5038850570" description="Lipoprotein" evidence="2">
    <location>
        <begin position="19"/>
        <end position="154"/>
    </location>
</feature>
<dbReference type="Proteomes" id="UP000053024">
    <property type="component" value="Unassembled WGS sequence"/>
</dbReference>
<dbReference type="RefSeq" id="WP_061929110.1">
    <property type="nucleotide sequence ID" value="NZ_JBFBHN010000020.1"/>
</dbReference>
<sequence>MRTRATVTLATTCLLALAGCSSSSSDDDAKPSTPVTTASSQAAEPTTTAPAAGDAVELERVASTYTDLYFAGVGKSAYAFLSKRCRAKADPTMYAATVKQAAKDYGPDHPATDVHATVSGDMGRVSYKVKGLPKFDQTQQPWTWQGGAWKYDAC</sequence>
<reference evidence="3 4" key="1">
    <citation type="submission" date="2015-10" db="EMBL/GenBank/DDBJ databases">
        <title>Draft genome sequence of Streptomyces bungoensis DSM 41781, type strain for the species Streptomyces bungoensis.</title>
        <authorList>
            <person name="Ruckert C."/>
            <person name="Winkler A."/>
            <person name="Kalinowski J."/>
            <person name="Kampfer P."/>
            <person name="Glaeser S."/>
        </authorList>
    </citation>
    <scope>NUCLEOTIDE SEQUENCE [LARGE SCALE GENOMIC DNA]</scope>
    <source>
        <strain evidence="3 4">DSM 41781</strain>
    </source>
</reference>
<evidence type="ECO:0000256" key="2">
    <source>
        <dbReference type="SAM" id="SignalP"/>
    </source>
</evidence>
<proteinExistence type="predicted"/>
<feature type="signal peptide" evidence="2">
    <location>
        <begin position="1"/>
        <end position="18"/>
    </location>
</feature>
<comment type="caution">
    <text evidence="3">The sequence shown here is derived from an EMBL/GenBank/DDBJ whole genome shotgun (WGS) entry which is preliminary data.</text>
</comment>
<protein>
    <recommendedName>
        <fullName evidence="5">Lipoprotein</fullName>
    </recommendedName>
</protein>
<accession>A0A101SPE6</accession>
<dbReference type="EMBL" id="LMWX01000061">
    <property type="protein sequence ID" value="KUN77840.1"/>
    <property type="molecule type" value="Genomic_DNA"/>
</dbReference>
<evidence type="ECO:0000313" key="4">
    <source>
        <dbReference type="Proteomes" id="UP000053024"/>
    </source>
</evidence>
<gene>
    <name evidence="3" type="ORF">AQJ66_32510</name>
</gene>
<keyword evidence="4" id="KW-1185">Reference proteome</keyword>
<dbReference type="PROSITE" id="PS51257">
    <property type="entry name" value="PROKAR_LIPOPROTEIN"/>
    <property type="match status" value="1"/>
</dbReference>
<keyword evidence="2" id="KW-0732">Signal</keyword>
<organism evidence="3 4">
    <name type="scientific">Streptomyces bungoensis</name>
    <dbReference type="NCBI Taxonomy" id="285568"/>
    <lineage>
        <taxon>Bacteria</taxon>
        <taxon>Bacillati</taxon>
        <taxon>Actinomycetota</taxon>
        <taxon>Actinomycetes</taxon>
        <taxon>Kitasatosporales</taxon>
        <taxon>Streptomycetaceae</taxon>
        <taxon>Streptomyces</taxon>
    </lineage>
</organism>
<evidence type="ECO:0008006" key="5">
    <source>
        <dbReference type="Google" id="ProtNLM"/>
    </source>
</evidence>
<name>A0A101SPE6_9ACTN</name>
<dbReference type="OrthoDB" id="4329166at2"/>
<feature type="region of interest" description="Disordered" evidence="1">
    <location>
        <begin position="20"/>
        <end position="54"/>
    </location>
</feature>
<feature type="compositionally biased region" description="Low complexity" evidence="1">
    <location>
        <begin position="36"/>
        <end position="52"/>
    </location>
</feature>
<evidence type="ECO:0000256" key="1">
    <source>
        <dbReference type="SAM" id="MobiDB-lite"/>
    </source>
</evidence>
<dbReference type="AlphaFoldDB" id="A0A101SPE6"/>